<dbReference type="GO" id="GO:0004756">
    <property type="term" value="F:selenide, water dikinase activity"/>
    <property type="evidence" value="ECO:0007669"/>
    <property type="project" value="TreeGrafter"/>
</dbReference>
<dbReference type="OrthoDB" id="9767928at2"/>
<dbReference type="Proteomes" id="UP000294980">
    <property type="component" value="Unassembled WGS sequence"/>
</dbReference>
<evidence type="ECO:0000256" key="2">
    <source>
        <dbReference type="ARBA" id="ARBA00022741"/>
    </source>
</evidence>
<evidence type="ECO:0000259" key="6">
    <source>
        <dbReference type="Pfam" id="PF00586"/>
    </source>
</evidence>
<dbReference type="InterPro" id="IPR023753">
    <property type="entry name" value="FAD/NAD-binding_dom"/>
</dbReference>
<dbReference type="PANTHER" id="PTHR10256:SF0">
    <property type="entry name" value="INACTIVE SELENIDE, WATER DIKINASE-LIKE PROTEIN-RELATED"/>
    <property type="match status" value="1"/>
</dbReference>
<dbReference type="GO" id="GO:0016260">
    <property type="term" value="P:selenocysteine biosynthetic process"/>
    <property type="evidence" value="ECO:0007669"/>
    <property type="project" value="TreeGrafter"/>
</dbReference>
<dbReference type="InterPro" id="IPR016188">
    <property type="entry name" value="PurM-like_N"/>
</dbReference>
<comment type="caution">
    <text evidence="9">The sequence shown here is derived from an EMBL/GenBank/DDBJ whole genome shotgun (WGS) entry which is preliminary data.</text>
</comment>
<dbReference type="Gene3D" id="3.50.50.100">
    <property type="match status" value="1"/>
</dbReference>
<dbReference type="Gene3D" id="3.30.1330.10">
    <property type="entry name" value="PurM-like, N-terminal domain"/>
    <property type="match status" value="1"/>
</dbReference>
<dbReference type="InterPro" id="IPR010918">
    <property type="entry name" value="PurM-like_C_dom"/>
</dbReference>
<dbReference type="GO" id="GO:0005524">
    <property type="term" value="F:ATP binding"/>
    <property type="evidence" value="ECO:0007669"/>
    <property type="project" value="UniProtKB-KW"/>
</dbReference>
<keyword evidence="3" id="KW-0418">Kinase</keyword>
<dbReference type="PANTHER" id="PTHR10256">
    <property type="entry name" value="SELENIDE, WATER DIKINASE"/>
    <property type="match status" value="1"/>
</dbReference>
<dbReference type="GO" id="GO:0005737">
    <property type="term" value="C:cytoplasm"/>
    <property type="evidence" value="ECO:0007669"/>
    <property type="project" value="TreeGrafter"/>
</dbReference>
<dbReference type="InterPro" id="IPR036921">
    <property type="entry name" value="PurM-like_N_sf"/>
</dbReference>
<dbReference type="Pfam" id="PF00586">
    <property type="entry name" value="AIRS"/>
    <property type="match status" value="1"/>
</dbReference>
<organism evidence="9 10">
    <name type="scientific">Chromatocurvus halotolerans</name>
    <dbReference type="NCBI Taxonomy" id="1132028"/>
    <lineage>
        <taxon>Bacteria</taxon>
        <taxon>Pseudomonadati</taxon>
        <taxon>Pseudomonadota</taxon>
        <taxon>Gammaproteobacteria</taxon>
        <taxon>Cellvibrionales</taxon>
        <taxon>Halieaceae</taxon>
        <taxon>Chromatocurvus</taxon>
    </lineage>
</organism>
<evidence type="ECO:0000313" key="9">
    <source>
        <dbReference type="EMBL" id="TCO75516.1"/>
    </source>
</evidence>
<dbReference type="InterPro" id="IPR017584">
    <property type="entry name" value="Pyridine_nucleo_diS_OxRdtase_N"/>
</dbReference>
<keyword evidence="2" id="KW-0547">Nucleotide-binding</keyword>
<protein>
    <submittedName>
        <fullName evidence="9">Selenophosphate synthase</fullName>
    </submittedName>
</protein>
<evidence type="ECO:0000256" key="4">
    <source>
        <dbReference type="ARBA" id="ARBA00022840"/>
    </source>
</evidence>
<evidence type="ECO:0000259" key="7">
    <source>
        <dbReference type="Pfam" id="PF02769"/>
    </source>
</evidence>
<dbReference type="InterPro" id="IPR004536">
    <property type="entry name" value="SPS/SelD"/>
</dbReference>
<evidence type="ECO:0000256" key="1">
    <source>
        <dbReference type="ARBA" id="ARBA00022679"/>
    </source>
</evidence>
<dbReference type="InterPro" id="IPR036676">
    <property type="entry name" value="PurM-like_C_sf"/>
</dbReference>
<dbReference type="Pfam" id="PF02769">
    <property type="entry name" value="AIRS_C"/>
    <property type="match status" value="1"/>
</dbReference>
<dbReference type="Pfam" id="PF07992">
    <property type="entry name" value="Pyr_redox_2"/>
    <property type="match status" value="1"/>
</dbReference>
<dbReference type="Gene3D" id="3.90.650.10">
    <property type="entry name" value="PurM-like C-terminal domain"/>
    <property type="match status" value="1"/>
</dbReference>
<gene>
    <name evidence="9" type="ORF">EV688_10882</name>
</gene>
<dbReference type="SUPFAM" id="SSF55326">
    <property type="entry name" value="PurM N-terminal domain-like"/>
    <property type="match status" value="1"/>
</dbReference>
<dbReference type="EMBL" id="SLWX01000008">
    <property type="protein sequence ID" value="TCO75516.1"/>
    <property type="molecule type" value="Genomic_DNA"/>
</dbReference>
<dbReference type="RefSeq" id="WP_117317972.1">
    <property type="nucleotide sequence ID" value="NZ_QQSW01000010.1"/>
</dbReference>
<dbReference type="InterPro" id="IPR036188">
    <property type="entry name" value="FAD/NAD-bd_sf"/>
</dbReference>
<keyword evidence="1" id="KW-0808">Transferase</keyword>
<dbReference type="SUPFAM" id="SSF51905">
    <property type="entry name" value="FAD/NAD(P)-binding domain"/>
    <property type="match status" value="2"/>
</dbReference>
<proteinExistence type="predicted"/>
<dbReference type="GO" id="GO:0016491">
    <property type="term" value="F:oxidoreductase activity"/>
    <property type="evidence" value="ECO:0007669"/>
    <property type="project" value="InterPro"/>
</dbReference>
<keyword evidence="5" id="KW-0711">Selenium</keyword>
<dbReference type="NCBIfam" id="TIGR03169">
    <property type="entry name" value="Nterm_to_SelD"/>
    <property type="match status" value="1"/>
</dbReference>
<feature type="domain" description="FAD/NAD(P)-binding" evidence="8">
    <location>
        <begin position="11"/>
        <end position="308"/>
    </location>
</feature>
<feature type="domain" description="PurM-like N-terminal" evidence="6">
    <location>
        <begin position="452"/>
        <end position="560"/>
    </location>
</feature>
<accession>A0A4R2KWA3</accession>
<keyword evidence="10" id="KW-1185">Reference proteome</keyword>
<dbReference type="CDD" id="cd02195">
    <property type="entry name" value="SelD"/>
    <property type="match status" value="1"/>
</dbReference>
<dbReference type="AlphaFoldDB" id="A0A4R2KWA3"/>
<reference evidence="9 10" key="1">
    <citation type="submission" date="2019-03" db="EMBL/GenBank/DDBJ databases">
        <title>Genomic Encyclopedia of Type Strains, Phase IV (KMG-IV): sequencing the most valuable type-strain genomes for metagenomic binning, comparative biology and taxonomic classification.</title>
        <authorList>
            <person name="Goeker M."/>
        </authorList>
    </citation>
    <scope>NUCLEOTIDE SEQUENCE [LARGE SCALE GENOMIC DNA]</scope>
    <source>
        <strain evidence="9 10">DSM 23344</strain>
    </source>
</reference>
<sequence length="764" mass="82206">MQQADTPILRDIVLIGGGHSHVGVLRRFGMRPIPGVRLTLICRDTHTPYSGMLPGYIAGHYAYDEVHIDLGRLAEFAGARFFRDEAVGLDLAGQRVFCRGRPAVPYDQLSINIGSTPQVSEVPGASKNAVPVKPINQFNDRWLALLERIREHPGATRVAVVGGGAGGVELTLAMQYRLRRELREAGRDPDELAFHLFTSSHRVLPTHNARVRRAFERQLEYRGVHLHRGSAVNRVENGVVHTAAGDTLDADEIVWVTQAGGAAWLRETGLMLDERGFILVRDTLQTLTDDRVFAAGDIATCVDHPREKAGVFAVRQGPPLARNLRRAVQGRAPRPFHPQKTWLALISTGDRHAVASRGALGFEGDWVWRWKDWIDRRFMQRFSDLPAMEEETDDPGRGLALKNEEAAQAISAVAMRCGGCGAKVGASVLSRALAQLQPVQRNDVMIGLHDPDDAAVLQVPPGKAVVHTIDFFRAFIDDPYVFGKVAANHALGDIFAMGAEAQSATAVATVPSGPESKIEDTLFQMMSGAVEVLNEANCALVGGHTGESRELALGFAVNGLLDADGDRVLRKGGMRAGDVLLLTKPIGTGTLFAAHAKLAARGRWIDAALTSMCQSNRLGALCLLEHGATACTDVTGFGLLGHLVEMTRPSEVDAELDLAALPVLDGAEETVASGILSSLQPANVRLRRALRNPEGMTDHPRYPLLFDPQTAGGLLASVPAANARACVAALRALGYGQTAIIGRVLPQGEALEPIHLEGSGPVRT</sequence>
<keyword evidence="4" id="KW-0067">ATP-binding</keyword>
<evidence type="ECO:0000259" key="8">
    <source>
        <dbReference type="Pfam" id="PF07992"/>
    </source>
</evidence>
<name>A0A4R2KWA3_9GAMM</name>
<feature type="domain" description="PurM-like C-terminal" evidence="7">
    <location>
        <begin position="575"/>
        <end position="748"/>
    </location>
</feature>
<dbReference type="SUPFAM" id="SSF56042">
    <property type="entry name" value="PurM C-terminal domain-like"/>
    <property type="match status" value="1"/>
</dbReference>
<evidence type="ECO:0000256" key="5">
    <source>
        <dbReference type="ARBA" id="ARBA00023266"/>
    </source>
</evidence>
<evidence type="ECO:0000313" key="10">
    <source>
        <dbReference type="Proteomes" id="UP000294980"/>
    </source>
</evidence>
<dbReference type="NCBIfam" id="TIGR00476">
    <property type="entry name" value="selD"/>
    <property type="match status" value="1"/>
</dbReference>
<evidence type="ECO:0000256" key="3">
    <source>
        <dbReference type="ARBA" id="ARBA00022777"/>
    </source>
</evidence>